<protein>
    <submittedName>
        <fullName evidence="2">DUF3108 domain-containing protein</fullName>
    </submittedName>
</protein>
<dbReference type="EMBL" id="CP123872">
    <property type="protein sequence ID" value="WND01471.1"/>
    <property type="molecule type" value="Genomic_DNA"/>
</dbReference>
<keyword evidence="1" id="KW-0732">Signal</keyword>
<feature type="chain" id="PRO_5041360176" evidence="1">
    <location>
        <begin position="19"/>
        <end position="304"/>
    </location>
</feature>
<dbReference type="Proteomes" id="UP001268683">
    <property type="component" value="Chromosome"/>
</dbReference>
<dbReference type="InterPro" id="IPR021457">
    <property type="entry name" value="DUF3108"/>
</dbReference>
<evidence type="ECO:0000313" key="3">
    <source>
        <dbReference type="Proteomes" id="UP001268683"/>
    </source>
</evidence>
<dbReference type="KEGG" id="tmk:QGN29_07850"/>
<evidence type="ECO:0000313" key="2">
    <source>
        <dbReference type="EMBL" id="WND01471.1"/>
    </source>
</evidence>
<organism evidence="2 3">
    <name type="scientific">Temperatibacter marinus</name>
    <dbReference type="NCBI Taxonomy" id="1456591"/>
    <lineage>
        <taxon>Bacteria</taxon>
        <taxon>Pseudomonadati</taxon>
        <taxon>Pseudomonadota</taxon>
        <taxon>Alphaproteobacteria</taxon>
        <taxon>Kordiimonadales</taxon>
        <taxon>Temperatibacteraceae</taxon>
        <taxon>Temperatibacter</taxon>
    </lineage>
</organism>
<reference evidence="2" key="1">
    <citation type="submission" date="2023-04" db="EMBL/GenBank/DDBJ databases">
        <title>Complete genome sequence of Temperatibacter marinus.</title>
        <authorList>
            <person name="Rong J.-C."/>
            <person name="Yi M.-L."/>
            <person name="Zhao Q."/>
        </authorList>
    </citation>
    <scope>NUCLEOTIDE SEQUENCE</scope>
    <source>
        <strain evidence="2">NBRC 110045</strain>
    </source>
</reference>
<dbReference type="RefSeq" id="WP_310797299.1">
    <property type="nucleotide sequence ID" value="NZ_CP123872.1"/>
</dbReference>
<accession>A0AA52EAW8</accession>
<keyword evidence="3" id="KW-1185">Reference proteome</keyword>
<dbReference type="AlphaFoldDB" id="A0AA52EAW8"/>
<feature type="signal peptide" evidence="1">
    <location>
        <begin position="1"/>
        <end position="18"/>
    </location>
</feature>
<gene>
    <name evidence="2" type="ORF">QGN29_07850</name>
</gene>
<evidence type="ECO:0000256" key="1">
    <source>
        <dbReference type="SAM" id="SignalP"/>
    </source>
</evidence>
<proteinExistence type="predicted"/>
<sequence length="304" mass="34615">MKFFLILALLLTNAAASAQDTSFSATYDVYWKGFRVFSSDIKSEIKGEHYHAAASFYPRGMAKIFVNGRSDVSSKGLINERGAITAREYKVNGKWGGDISERHILFDENGRVQSVQLNLPEDWSEYPLQPIPDEFNRGPDPMSMLVAVLRDPWQKHGFGPLDELTPYDIDVIDGRGVMKYSMKCQAESTDLKIRKSRSPYGGETIECSIAFKQMAGFIDESQLEGKKLKKYLKRKKKAEKAKAKREARLKKGKKVEKDEILIWFQKFDDMNIYLPIRAEAKGSRGNAKIYLAKMEEITETITAR</sequence>
<dbReference type="Pfam" id="PF11306">
    <property type="entry name" value="DUF3108"/>
    <property type="match status" value="1"/>
</dbReference>
<name>A0AA52EAW8_9PROT</name>